<dbReference type="AlphaFoldDB" id="A0A6C1DXR0"/>
<reference evidence="10 11" key="1">
    <citation type="journal article" date="2019" name="BMC Genomics">
        <title>Chromosome level assembly and comparative genome analysis confirm lager-brewing yeasts originated from a single hybridization.</title>
        <authorList>
            <person name="Salazar A.N."/>
            <person name="Gorter de Vries A.R."/>
            <person name="van den Broek M."/>
            <person name="Brouwers N."/>
            <person name="de la Torre Cortes P."/>
            <person name="Kuijpers N.G.A."/>
            <person name="Daran J.G."/>
            <person name="Abeel T."/>
        </authorList>
    </citation>
    <scope>NUCLEOTIDE SEQUENCE [LARGE SCALE GENOMIC DNA]</scope>
    <source>
        <strain evidence="10 11">CBS 1483</strain>
    </source>
</reference>
<dbReference type="GO" id="GO:0004712">
    <property type="term" value="F:protein serine/threonine/tyrosine kinase activity"/>
    <property type="evidence" value="ECO:0007669"/>
    <property type="project" value="TreeGrafter"/>
</dbReference>
<dbReference type="InterPro" id="IPR039192">
    <property type="entry name" value="STKc_GSK3"/>
</dbReference>
<dbReference type="GO" id="GO:0005524">
    <property type="term" value="F:ATP binding"/>
    <property type="evidence" value="ECO:0007669"/>
    <property type="project" value="UniProtKB-UniRule"/>
</dbReference>
<dbReference type="Gene3D" id="3.30.200.20">
    <property type="entry name" value="Phosphorylase Kinase, domain 1"/>
    <property type="match status" value="1"/>
</dbReference>
<evidence type="ECO:0000256" key="3">
    <source>
        <dbReference type="ARBA" id="ARBA00022679"/>
    </source>
</evidence>
<dbReference type="CDD" id="cd14137">
    <property type="entry name" value="STKc_GSK3"/>
    <property type="match status" value="1"/>
</dbReference>
<feature type="binding site" evidence="7">
    <location>
        <position position="69"/>
    </location>
    <ligand>
        <name>ATP</name>
        <dbReference type="ChEBI" id="CHEBI:30616"/>
    </ligand>
</feature>
<evidence type="ECO:0000259" key="9">
    <source>
        <dbReference type="PROSITE" id="PS50011"/>
    </source>
</evidence>
<dbReference type="GO" id="GO:0005737">
    <property type="term" value="C:cytoplasm"/>
    <property type="evidence" value="ECO:0007669"/>
    <property type="project" value="TreeGrafter"/>
</dbReference>
<dbReference type="PANTHER" id="PTHR24057">
    <property type="entry name" value="GLYCOGEN SYNTHASE KINASE-3 ALPHA"/>
    <property type="match status" value="1"/>
</dbReference>
<dbReference type="InterPro" id="IPR017441">
    <property type="entry name" value="Protein_kinase_ATP_BS"/>
</dbReference>
<dbReference type="PROSITE" id="PS00108">
    <property type="entry name" value="PROTEIN_KINASE_ST"/>
    <property type="match status" value="1"/>
</dbReference>
<feature type="domain" description="Protein kinase" evidence="9">
    <location>
        <begin position="35"/>
        <end position="327"/>
    </location>
</feature>
<evidence type="ECO:0000256" key="2">
    <source>
        <dbReference type="ARBA" id="ARBA00022527"/>
    </source>
</evidence>
<proteinExistence type="inferred from homology"/>
<comment type="similarity">
    <text evidence="1">Belongs to the protein kinase superfamily. CMGC Ser/Thr protein kinase family. GSK-3 subfamily.</text>
</comment>
<dbReference type="SMART" id="SM00220">
    <property type="entry name" value="S_TKc"/>
    <property type="match status" value="1"/>
</dbReference>
<keyword evidence="2 8" id="KW-0723">Serine/threonine-protein kinase</keyword>
<evidence type="ECO:0000256" key="5">
    <source>
        <dbReference type="ARBA" id="ARBA00022777"/>
    </source>
</evidence>
<dbReference type="GO" id="GO:0030154">
    <property type="term" value="P:cell differentiation"/>
    <property type="evidence" value="ECO:0007669"/>
    <property type="project" value="TreeGrafter"/>
</dbReference>
<dbReference type="InterPro" id="IPR000719">
    <property type="entry name" value="Prot_kinase_dom"/>
</dbReference>
<dbReference type="FunFam" id="1.10.510.10:FF:000082">
    <property type="entry name" value="Shaggy-related protein kinase kappa"/>
    <property type="match status" value="1"/>
</dbReference>
<dbReference type="Gene3D" id="1.10.510.10">
    <property type="entry name" value="Transferase(Phosphotransferase) domain 1"/>
    <property type="match status" value="1"/>
</dbReference>
<dbReference type="PANTHER" id="PTHR24057:SF4">
    <property type="entry name" value="PROTEIN KINASE MCK1"/>
    <property type="match status" value="1"/>
</dbReference>
<evidence type="ECO:0000313" key="10">
    <source>
        <dbReference type="EMBL" id="QID81848.1"/>
    </source>
</evidence>
<evidence type="ECO:0000256" key="6">
    <source>
        <dbReference type="ARBA" id="ARBA00022840"/>
    </source>
</evidence>
<evidence type="ECO:0000256" key="8">
    <source>
        <dbReference type="RuleBase" id="RU000304"/>
    </source>
</evidence>
<dbReference type="OrthoDB" id="272141at2759"/>
<keyword evidence="11" id="KW-1185">Reference proteome</keyword>
<sequence>MSTEEQNGVPLQRGSEFIADDVTSNKSNNTRRMLVKEYRKIGRGAFGTVVQAYLTEDKKNWLGPFAIKKVPAHTEYKSRELQILRIADHPNIVKLQYFFTHLSPQDNKVYQHLAMECLPETLQIEINRYVTNKLEMPLKHIRLYTYQIARGMLYLHGLGVCHRDIKPSNVLVDPETGVLKICDFGSAKKLEHNQPSISYICSRFYRAPELIIGCTQYTTQIDIWGLGCVMGEMLIGKAIFQGQEPLLQLREIAKLLGPPDKRFIFFSNPAYDGPLFSKPLFSGSSQQRFEKYFGHSGPDGIDLLMKILVYEPQQRLSPRRILAHQFFNELRNDDTFLPRGFTEPIKLPNLFDFNDFELQILGEFADKIKPTKVAE</sequence>
<evidence type="ECO:0000313" key="11">
    <source>
        <dbReference type="Proteomes" id="UP000501346"/>
    </source>
</evidence>
<dbReference type="GO" id="GO:0004674">
    <property type="term" value="F:protein serine/threonine kinase activity"/>
    <property type="evidence" value="ECO:0007669"/>
    <property type="project" value="UniProtKB-KW"/>
</dbReference>
<dbReference type="InterPro" id="IPR050591">
    <property type="entry name" value="GSK-3"/>
</dbReference>
<protein>
    <submittedName>
        <fullName evidence="10">Protein kinase mck1</fullName>
    </submittedName>
</protein>
<keyword evidence="4 7" id="KW-0547">Nucleotide-binding</keyword>
<evidence type="ECO:0000256" key="4">
    <source>
        <dbReference type="ARBA" id="ARBA00022741"/>
    </source>
</evidence>
<dbReference type="Pfam" id="PF00069">
    <property type="entry name" value="Pkinase"/>
    <property type="match status" value="1"/>
</dbReference>
<keyword evidence="5 10" id="KW-0418">Kinase</keyword>
<keyword evidence="3" id="KW-0808">Transferase</keyword>
<gene>
    <name evidence="10" type="primary">MCK1_1</name>
    <name evidence="10" type="ORF">GRS66_004245</name>
</gene>
<dbReference type="EMBL" id="CP048995">
    <property type="protein sequence ID" value="QID81848.1"/>
    <property type="molecule type" value="Genomic_DNA"/>
</dbReference>
<dbReference type="InterPro" id="IPR011009">
    <property type="entry name" value="Kinase-like_dom_sf"/>
</dbReference>
<dbReference type="Proteomes" id="UP000501346">
    <property type="component" value="Chromosome ScXIV"/>
</dbReference>
<dbReference type="PROSITE" id="PS50011">
    <property type="entry name" value="PROTEIN_KINASE_DOM"/>
    <property type="match status" value="1"/>
</dbReference>
<dbReference type="GO" id="GO:0007165">
    <property type="term" value="P:signal transduction"/>
    <property type="evidence" value="ECO:0007669"/>
    <property type="project" value="TreeGrafter"/>
</dbReference>
<dbReference type="GO" id="GO:0005634">
    <property type="term" value="C:nucleus"/>
    <property type="evidence" value="ECO:0007669"/>
    <property type="project" value="TreeGrafter"/>
</dbReference>
<dbReference type="PROSITE" id="PS00107">
    <property type="entry name" value="PROTEIN_KINASE_ATP"/>
    <property type="match status" value="1"/>
</dbReference>
<organism evidence="10 11">
    <name type="scientific">Saccharomyces pastorianus</name>
    <name type="common">Lager yeast</name>
    <name type="synonym">Saccharomyces cerevisiae x Saccharomyces eubayanus</name>
    <dbReference type="NCBI Taxonomy" id="27292"/>
    <lineage>
        <taxon>Eukaryota</taxon>
        <taxon>Fungi</taxon>
        <taxon>Dikarya</taxon>
        <taxon>Ascomycota</taxon>
        <taxon>Saccharomycotina</taxon>
        <taxon>Saccharomycetes</taxon>
        <taxon>Saccharomycetales</taxon>
        <taxon>Saccharomycetaceae</taxon>
        <taxon>Saccharomyces</taxon>
    </lineage>
</organism>
<evidence type="ECO:0000256" key="1">
    <source>
        <dbReference type="ARBA" id="ARBA00005527"/>
    </source>
</evidence>
<dbReference type="SUPFAM" id="SSF56112">
    <property type="entry name" value="Protein kinase-like (PK-like)"/>
    <property type="match status" value="1"/>
</dbReference>
<name>A0A6C1DXR0_SACPS</name>
<dbReference type="InterPro" id="IPR008271">
    <property type="entry name" value="Ser/Thr_kinase_AS"/>
</dbReference>
<evidence type="ECO:0000256" key="7">
    <source>
        <dbReference type="PROSITE-ProRule" id="PRU10141"/>
    </source>
</evidence>
<keyword evidence="6 7" id="KW-0067">ATP-binding</keyword>
<accession>A0A6C1DXR0</accession>